<evidence type="ECO:0000256" key="7">
    <source>
        <dbReference type="SAM" id="MobiDB-lite"/>
    </source>
</evidence>
<proteinExistence type="inferred from homology"/>
<reference evidence="10" key="1">
    <citation type="submission" date="2015-04" db="UniProtKB">
        <authorList>
            <consortium name="EnsemblPlants"/>
        </authorList>
    </citation>
    <scope>IDENTIFICATION</scope>
</reference>
<keyword evidence="6 8" id="KW-0472">Membrane</keyword>
<feature type="transmembrane region" description="Helical" evidence="8">
    <location>
        <begin position="99"/>
        <end position="119"/>
    </location>
</feature>
<feature type="region of interest" description="Disordered" evidence="7">
    <location>
        <begin position="1"/>
        <end position="29"/>
    </location>
</feature>
<feature type="transmembrane region" description="Helical" evidence="8">
    <location>
        <begin position="981"/>
        <end position="999"/>
    </location>
</feature>
<feature type="domain" description="Major facilitator superfamily (MFS) profile" evidence="9">
    <location>
        <begin position="66"/>
        <end position="485"/>
    </location>
</feature>
<feature type="compositionally biased region" description="Low complexity" evidence="7">
    <location>
        <begin position="9"/>
        <end position="20"/>
    </location>
</feature>
<keyword evidence="11" id="KW-1185">Reference proteome</keyword>
<dbReference type="Pfam" id="PF00083">
    <property type="entry name" value="Sugar_tr"/>
    <property type="match status" value="2"/>
</dbReference>
<feature type="region of interest" description="Disordered" evidence="7">
    <location>
        <begin position="500"/>
        <end position="536"/>
    </location>
</feature>
<dbReference type="Proteomes" id="UP000026961">
    <property type="component" value="Chromosome 5"/>
</dbReference>
<dbReference type="PANTHER" id="PTHR48021:SF1">
    <property type="entry name" value="GH07001P-RELATED"/>
    <property type="match status" value="1"/>
</dbReference>
<feature type="transmembrane region" description="Helical" evidence="8">
    <location>
        <begin position="294"/>
        <end position="316"/>
    </location>
</feature>
<feature type="transmembrane region" description="Helical" evidence="8">
    <location>
        <begin position="949"/>
        <end position="969"/>
    </location>
</feature>
<feature type="transmembrane region" description="Helical" evidence="8">
    <location>
        <begin position="357"/>
        <end position="379"/>
    </location>
</feature>
<feature type="transmembrane region" description="Helical" evidence="8">
    <location>
        <begin position="644"/>
        <end position="662"/>
    </location>
</feature>
<organism evidence="10">
    <name type="scientific">Oryza glumipatula</name>
    <dbReference type="NCBI Taxonomy" id="40148"/>
    <lineage>
        <taxon>Eukaryota</taxon>
        <taxon>Viridiplantae</taxon>
        <taxon>Streptophyta</taxon>
        <taxon>Embryophyta</taxon>
        <taxon>Tracheophyta</taxon>
        <taxon>Spermatophyta</taxon>
        <taxon>Magnoliopsida</taxon>
        <taxon>Liliopsida</taxon>
        <taxon>Poales</taxon>
        <taxon>Poaceae</taxon>
        <taxon>BOP clade</taxon>
        <taxon>Oryzoideae</taxon>
        <taxon>Oryzeae</taxon>
        <taxon>Oryzinae</taxon>
        <taxon>Oryza</taxon>
    </lineage>
</organism>
<evidence type="ECO:0000256" key="2">
    <source>
        <dbReference type="ARBA" id="ARBA00010992"/>
    </source>
</evidence>
<dbReference type="Gene3D" id="1.20.1250.20">
    <property type="entry name" value="MFS general substrate transporter like domains"/>
    <property type="match status" value="2"/>
</dbReference>
<dbReference type="InterPro" id="IPR005829">
    <property type="entry name" value="Sugar_transporter_CS"/>
</dbReference>
<feature type="transmembrane region" description="Helical" evidence="8">
    <location>
        <begin position="391"/>
        <end position="419"/>
    </location>
</feature>
<feature type="transmembrane region" description="Helical" evidence="8">
    <location>
        <begin position="703"/>
        <end position="721"/>
    </location>
</feature>
<evidence type="ECO:0000256" key="3">
    <source>
        <dbReference type="ARBA" id="ARBA00022597"/>
    </source>
</evidence>
<dbReference type="CDD" id="cd17358">
    <property type="entry name" value="MFS_GLUT6_8_Class3_like"/>
    <property type="match status" value="2"/>
</dbReference>
<keyword evidence="5 8" id="KW-1133">Transmembrane helix</keyword>
<dbReference type="GO" id="GO:0051119">
    <property type="term" value="F:sugar transmembrane transporter activity"/>
    <property type="evidence" value="ECO:0007669"/>
    <property type="project" value="InterPro"/>
</dbReference>
<dbReference type="GO" id="GO:0016020">
    <property type="term" value="C:membrane"/>
    <property type="evidence" value="ECO:0007669"/>
    <property type="project" value="UniProtKB-SubCell"/>
</dbReference>
<dbReference type="PROSITE" id="PS00216">
    <property type="entry name" value="SUGAR_TRANSPORT_1"/>
    <property type="match status" value="2"/>
</dbReference>
<dbReference type="AlphaFoldDB" id="A0A0E0A2X9"/>
<dbReference type="FunFam" id="1.20.1250.20:FF:000043">
    <property type="entry name" value="sugar transporter ERD6-like 6"/>
    <property type="match status" value="2"/>
</dbReference>
<sequence>MNGGGSRRGGASCADESGSDQDGGSGGGLRKPLLNTGSWYRMGSRSSLAASSMAAIRESHVSAFLCTLIVALGPIQFGFTSGFSSPTQDAIIRDLKLSISEFSAFGSLSNVGAMVGAIASGQMAEYIGRKGSLIIAAVPNIIGWLAISFAKDASFLYMGRLLEGFGVGVISYTVPVYIAEISHQNTRGALGSVNQLSVTIGILLAYLLGMFVPWRLLAVIGSIPCTLLIPGLFFIPESPRWLAKMKMMDDFEASLQVLRGFETDITAERAVASANKRTTVRFKELNQKKYRTPLLIGTGLLVLQNLSGINGILFYASRIFRDAGFTNSDLATCALGAIQVLATGVTTWLLDRAGRRILLIISTAGMTLSLLAVSVVFFLEGNISHDSHSFYILSMISLVALVAYIITFSFGMGAIPWVMMSEILPVSIKSLGGSFATLANMLTSWAITMTANLLLSWSAGGTFLSYMIVSAFTLVFVIFWVPETKGRTLEEIQDLVSPRESNHCRRSRDREGGAMNRGGGVGVGDESGSDYESGGGMRKPLLMHTGSWYRMGSRQGSLTGAGTSSMAILRESHVSAFLCTLIVALGPIQFGFTGGFSSPTQDAIIRDLDLTLSEFSVFGSLSNVGAMVGAIASGQMAEYIGRKGSLMIAAIPNIIGWLAISFAKDSSFLYMGRLLEGFGVGVISYTVPVYIAEISPQNMRGALGSVNQLSVTVGILLAYLLGMFVPWRLLAVIGILPCTVLIPGLFFIPESPRWLAKMNMMDDFETSLQVLRGFETDISAEVNDIKRAVASANKRTTIRFQELNQKKYRTPLILGIGLLVLQQLSGINGILFYAGSIFKAAGLTNSDLATCALGAIQVLATGVTTWLLDRAGRRILLIISSAGMTLSLLAVAVVFFLKDSISQDSHMYYTLSMISLVALVAFVIAFSFGMGAIPWIIMSEILPVSIKSLAGSFATLANWLTSFGITMTANLMLSWSAGGTFVSYMVVSAFTLVFVILWVPETKGRTLEEIQWSFR</sequence>
<keyword evidence="3" id="KW-0762">Sugar transport</keyword>
<feature type="transmembrane region" description="Helical" evidence="8">
    <location>
        <begin position="463"/>
        <end position="481"/>
    </location>
</feature>
<keyword evidence="3" id="KW-0813">Transport</keyword>
<comment type="subcellular location">
    <subcellularLocation>
        <location evidence="1">Membrane</location>
        <topology evidence="1">Multi-pass membrane protein</topology>
    </subcellularLocation>
</comment>
<feature type="compositionally biased region" description="Gly residues" evidence="7">
    <location>
        <begin position="515"/>
        <end position="525"/>
    </location>
</feature>
<dbReference type="InterPro" id="IPR005828">
    <property type="entry name" value="MFS_sugar_transport-like"/>
</dbReference>
<feature type="compositionally biased region" description="Basic and acidic residues" evidence="7">
    <location>
        <begin position="500"/>
        <end position="512"/>
    </location>
</feature>
<feature type="transmembrane region" description="Helical" evidence="8">
    <location>
        <begin position="214"/>
        <end position="235"/>
    </location>
</feature>
<dbReference type="InterPro" id="IPR020846">
    <property type="entry name" value="MFS_dom"/>
</dbReference>
<evidence type="ECO:0000313" key="11">
    <source>
        <dbReference type="Proteomes" id="UP000026961"/>
    </source>
</evidence>
<dbReference type="InterPro" id="IPR050549">
    <property type="entry name" value="MFS_Trehalose_Transporter"/>
</dbReference>
<dbReference type="eggNOG" id="KOG0254">
    <property type="taxonomic scope" value="Eukaryota"/>
</dbReference>
<dbReference type="SUPFAM" id="SSF103473">
    <property type="entry name" value="MFS general substrate transporter"/>
    <property type="match status" value="2"/>
</dbReference>
<evidence type="ECO:0000313" key="10">
    <source>
        <dbReference type="EnsemblPlants" id="OGLUM05G27760.1"/>
    </source>
</evidence>
<dbReference type="NCBIfam" id="TIGR00879">
    <property type="entry name" value="SP"/>
    <property type="match status" value="2"/>
</dbReference>
<feature type="domain" description="Major facilitator superfamily (MFS) profile" evidence="9">
    <location>
        <begin position="579"/>
        <end position="1003"/>
    </location>
</feature>
<dbReference type="Gramene" id="OGLUM05G27760.1">
    <property type="protein sequence ID" value="OGLUM05G27760.1"/>
    <property type="gene ID" value="OGLUM05G27760"/>
</dbReference>
<dbReference type="EnsemblPlants" id="OGLUM05G27760.1">
    <property type="protein sequence ID" value="OGLUM05G27760.1"/>
    <property type="gene ID" value="OGLUM05G27760"/>
</dbReference>
<comment type="similarity">
    <text evidence="2">Belongs to the major facilitator superfamily. Sugar transporter (TC 2.A.1.1) family.</text>
</comment>
<feature type="transmembrane region" description="Helical" evidence="8">
    <location>
        <begin position="61"/>
        <end position="79"/>
    </location>
</feature>
<keyword evidence="4 8" id="KW-0812">Transmembrane</keyword>
<evidence type="ECO:0000256" key="6">
    <source>
        <dbReference type="ARBA" id="ARBA00023136"/>
    </source>
</evidence>
<feature type="transmembrane region" description="Helical" evidence="8">
    <location>
        <begin position="847"/>
        <end position="868"/>
    </location>
</feature>
<dbReference type="PROSITE" id="PS00217">
    <property type="entry name" value="SUGAR_TRANSPORT_2"/>
    <property type="match status" value="2"/>
</dbReference>
<dbReference type="PRINTS" id="PR00171">
    <property type="entry name" value="SUGRTRNSPORT"/>
</dbReference>
<dbReference type="STRING" id="40148.A0A0E0A2X9"/>
<protein>
    <recommendedName>
        <fullName evidence="9">Major facilitator superfamily (MFS) profile domain-containing protein</fullName>
    </recommendedName>
</protein>
<evidence type="ECO:0000256" key="1">
    <source>
        <dbReference type="ARBA" id="ARBA00004141"/>
    </source>
</evidence>
<dbReference type="InterPro" id="IPR003663">
    <property type="entry name" value="Sugar/inositol_transpt"/>
</dbReference>
<evidence type="ECO:0000256" key="5">
    <source>
        <dbReference type="ARBA" id="ARBA00022989"/>
    </source>
</evidence>
<reference evidence="10" key="2">
    <citation type="submission" date="2018-05" db="EMBL/GenBank/DDBJ databases">
        <title>OgluRS3 (Oryza glumaepatula Reference Sequence Version 3).</title>
        <authorList>
            <person name="Zhang J."/>
            <person name="Kudrna D."/>
            <person name="Lee S."/>
            <person name="Talag J."/>
            <person name="Welchert J."/>
            <person name="Wing R.A."/>
        </authorList>
    </citation>
    <scope>NUCLEOTIDE SEQUENCE [LARGE SCALE GENOMIC DNA]</scope>
</reference>
<feature type="transmembrane region" description="Helical" evidence="8">
    <location>
        <begin position="668"/>
        <end position="691"/>
    </location>
</feature>
<feature type="transmembrane region" description="Helical" evidence="8">
    <location>
        <begin position="812"/>
        <end position="835"/>
    </location>
</feature>
<dbReference type="InterPro" id="IPR044775">
    <property type="entry name" value="MFS_ERD6/Tret1-like"/>
</dbReference>
<dbReference type="HOGENOM" id="CLU_001265_30_10_1"/>
<dbReference type="PANTHER" id="PTHR48021">
    <property type="match status" value="1"/>
</dbReference>
<feature type="transmembrane region" description="Helical" evidence="8">
    <location>
        <begin position="328"/>
        <end position="350"/>
    </location>
</feature>
<evidence type="ECO:0000259" key="9">
    <source>
        <dbReference type="PROSITE" id="PS50850"/>
    </source>
</evidence>
<dbReference type="InterPro" id="IPR036259">
    <property type="entry name" value="MFS_trans_sf"/>
</dbReference>
<evidence type="ECO:0000256" key="8">
    <source>
        <dbReference type="SAM" id="Phobius"/>
    </source>
</evidence>
<feature type="transmembrane region" description="Helical" evidence="8">
    <location>
        <begin position="727"/>
        <end position="748"/>
    </location>
</feature>
<feature type="transmembrane region" description="Helical" evidence="8">
    <location>
        <begin position="574"/>
        <end position="592"/>
    </location>
</feature>
<feature type="transmembrane region" description="Helical" evidence="8">
    <location>
        <begin position="909"/>
        <end position="937"/>
    </location>
</feature>
<feature type="transmembrane region" description="Helical" evidence="8">
    <location>
        <begin position="875"/>
        <end position="897"/>
    </location>
</feature>
<evidence type="ECO:0000256" key="4">
    <source>
        <dbReference type="ARBA" id="ARBA00022692"/>
    </source>
</evidence>
<dbReference type="PROSITE" id="PS50850">
    <property type="entry name" value="MFS"/>
    <property type="match status" value="2"/>
</dbReference>
<feature type="transmembrane region" description="Helical" evidence="8">
    <location>
        <begin position="131"/>
        <end position="149"/>
    </location>
</feature>
<accession>A0A0E0A2X9</accession>
<name>A0A0E0A2X9_9ORYZ</name>
<feature type="transmembrane region" description="Helical" evidence="8">
    <location>
        <begin position="431"/>
        <end position="457"/>
    </location>
</feature>
<feature type="transmembrane region" description="Helical" evidence="8">
    <location>
        <begin position="190"/>
        <end position="208"/>
    </location>
</feature>
<feature type="transmembrane region" description="Helical" evidence="8">
    <location>
        <begin position="612"/>
        <end position="632"/>
    </location>
</feature>
<feature type="transmembrane region" description="Helical" evidence="8">
    <location>
        <begin position="155"/>
        <end position="178"/>
    </location>
</feature>